<dbReference type="AlphaFoldDB" id="A0A447TID4"/>
<evidence type="ECO:0000313" key="2">
    <source>
        <dbReference type="Proteomes" id="UP000275777"/>
    </source>
</evidence>
<gene>
    <name evidence="1" type="primary">moaA_4</name>
    <name evidence="1" type="ORF">NCTC9695_05140</name>
</gene>
<proteinExistence type="predicted"/>
<sequence length="38" mass="4034">MRLTGGEPLLRRNLPQLAARLSALPGLEDLSLTTNGTS</sequence>
<dbReference type="InterPro" id="IPR058240">
    <property type="entry name" value="rSAM_sf"/>
</dbReference>
<dbReference type="Proteomes" id="UP000275777">
    <property type="component" value="Chromosome"/>
</dbReference>
<dbReference type="Gene3D" id="3.20.20.70">
    <property type="entry name" value="Aldolase class I"/>
    <property type="match status" value="1"/>
</dbReference>
<protein>
    <submittedName>
        <fullName evidence="1">Molybdenum cofactor biosynthesis protein A</fullName>
    </submittedName>
</protein>
<reference evidence="1 2" key="1">
    <citation type="submission" date="2018-12" db="EMBL/GenBank/DDBJ databases">
        <authorList>
            <consortium name="Pathogen Informatics"/>
        </authorList>
    </citation>
    <scope>NUCLEOTIDE SEQUENCE [LARGE SCALE GENOMIC DNA]</scope>
    <source>
        <strain evidence="1 2">NCTC9695</strain>
    </source>
</reference>
<evidence type="ECO:0000313" key="1">
    <source>
        <dbReference type="EMBL" id="VEB44649.1"/>
    </source>
</evidence>
<dbReference type="InterPro" id="IPR013785">
    <property type="entry name" value="Aldolase_TIM"/>
</dbReference>
<organism evidence="1 2">
    <name type="scientific">Chromobacterium violaceum</name>
    <dbReference type="NCBI Taxonomy" id="536"/>
    <lineage>
        <taxon>Bacteria</taxon>
        <taxon>Pseudomonadati</taxon>
        <taxon>Pseudomonadota</taxon>
        <taxon>Betaproteobacteria</taxon>
        <taxon>Neisseriales</taxon>
        <taxon>Chromobacteriaceae</taxon>
        <taxon>Chromobacterium</taxon>
    </lineage>
</organism>
<name>A0A447TID4_CHRVL</name>
<dbReference type="EMBL" id="LR134182">
    <property type="protein sequence ID" value="VEB44649.1"/>
    <property type="molecule type" value="Genomic_DNA"/>
</dbReference>
<dbReference type="SUPFAM" id="SSF102114">
    <property type="entry name" value="Radical SAM enzymes"/>
    <property type="match status" value="1"/>
</dbReference>
<accession>A0A447TID4</accession>